<sequence>KNLPRMNMCMFGARAMRASITAMPMVQVNMTGRRPIRSAISDETIPPNILLNMKDEDVSSRRGEFSSSPNSSVMVIIVWFPVS</sequence>
<evidence type="ECO:0000313" key="2">
    <source>
        <dbReference type="Proteomes" id="UP001432027"/>
    </source>
</evidence>
<gene>
    <name evidence="1" type="ORF">PENTCL1PPCAC_24929</name>
</gene>
<dbReference type="Proteomes" id="UP001432027">
    <property type="component" value="Unassembled WGS sequence"/>
</dbReference>
<dbReference type="EMBL" id="BTSX01000006">
    <property type="protein sequence ID" value="GMT02755.1"/>
    <property type="molecule type" value="Genomic_DNA"/>
</dbReference>
<protein>
    <submittedName>
        <fullName evidence="1">Uncharacterized protein</fullName>
    </submittedName>
</protein>
<feature type="non-terminal residue" evidence="1">
    <location>
        <position position="1"/>
    </location>
</feature>
<proteinExistence type="predicted"/>
<keyword evidence="2" id="KW-1185">Reference proteome</keyword>
<accession>A0AAV5U8Q5</accession>
<evidence type="ECO:0000313" key="1">
    <source>
        <dbReference type="EMBL" id="GMT02755.1"/>
    </source>
</evidence>
<name>A0AAV5U8Q5_9BILA</name>
<comment type="caution">
    <text evidence="1">The sequence shown here is derived from an EMBL/GenBank/DDBJ whole genome shotgun (WGS) entry which is preliminary data.</text>
</comment>
<dbReference type="AlphaFoldDB" id="A0AAV5U8Q5"/>
<reference evidence="1" key="1">
    <citation type="submission" date="2023-10" db="EMBL/GenBank/DDBJ databases">
        <title>Genome assembly of Pristionchus species.</title>
        <authorList>
            <person name="Yoshida K."/>
            <person name="Sommer R.J."/>
        </authorList>
    </citation>
    <scope>NUCLEOTIDE SEQUENCE</scope>
    <source>
        <strain evidence="1">RS0144</strain>
    </source>
</reference>
<organism evidence="1 2">
    <name type="scientific">Pristionchus entomophagus</name>
    <dbReference type="NCBI Taxonomy" id="358040"/>
    <lineage>
        <taxon>Eukaryota</taxon>
        <taxon>Metazoa</taxon>
        <taxon>Ecdysozoa</taxon>
        <taxon>Nematoda</taxon>
        <taxon>Chromadorea</taxon>
        <taxon>Rhabditida</taxon>
        <taxon>Rhabditina</taxon>
        <taxon>Diplogasteromorpha</taxon>
        <taxon>Diplogasteroidea</taxon>
        <taxon>Neodiplogasteridae</taxon>
        <taxon>Pristionchus</taxon>
    </lineage>
</organism>